<dbReference type="RefSeq" id="WP_209147707.1">
    <property type="nucleotide sequence ID" value="NZ_JAGHKP010000004.1"/>
</dbReference>
<sequence length="149" mass="17084">MKLYRLVKEDRCGNLGASGLADRWNFATDPCLHVKDHPAMCLVESDLVTGLFTVPDGYMIEELDVPDSIAYIGEERLPDGWDAFPFGFETREFGSALLQKAETLVLAFPSPEMAHQWNYLVNLRHHKVNEIKIIRHYPPNRRNQPLSKM</sequence>
<protein>
    <recommendedName>
        <fullName evidence="1">RES domain-containing protein</fullName>
    </recommendedName>
</protein>
<dbReference type="Proteomes" id="UP000679126">
    <property type="component" value="Unassembled WGS sequence"/>
</dbReference>
<dbReference type="Pfam" id="PF08808">
    <property type="entry name" value="RES"/>
    <property type="match status" value="1"/>
</dbReference>
<feature type="domain" description="RES" evidence="1">
    <location>
        <begin position="22"/>
        <end position="136"/>
    </location>
</feature>
<organism evidence="2 3">
    <name type="scientific">Chitinophaga chungangae</name>
    <dbReference type="NCBI Taxonomy" id="2821488"/>
    <lineage>
        <taxon>Bacteria</taxon>
        <taxon>Pseudomonadati</taxon>
        <taxon>Bacteroidota</taxon>
        <taxon>Chitinophagia</taxon>
        <taxon>Chitinophagales</taxon>
        <taxon>Chitinophagaceae</taxon>
        <taxon>Chitinophaga</taxon>
    </lineage>
</organism>
<dbReference type="InterPro" id="IPR014914">
    <property type="entry name" value="RES_dom"/>
</dbReference>
<evidence type="ECO:0000313" key="3">
    <source>
        <dbReference type="Proteomes" id="UP000679126"/>
    </source>
</evidence>
<evidence type="ECO:0000259" key="1">
    <source>
        <dbReference type="Pfam" id="PF08808"/>
    </source>
</evidence>
<dbReference type="EMBL" id="JAGHKP010000004">
    <property type="protein sequence ID" value="MBO9154590.1"/>
    <property type="molecule type" value="Genomic_DNA"/>
</dbReference>
<comment type="caution">
    <text evidence="2">The sequence shown here is derived from an EMBL/GenBank/DDBJ whole genome shotgun (WGS) entry which is preliminary data.</text>
</comment>
<gene>
    <name evidence="2" type="ORF">J7I43_20360</name>
</gene>
<proteinExistence type="predicted"/>
<name>A0ABS3YIT7_9BACT</name>
<accession>A0ABS3YIT7</accession>
<keyword evidence="3" id="KW-1185">Reference proteome</keyword>
<reference evidence="3" key="1">
    <citation type="submission" date="2021-03" db="EMBL/GenBank/DDBJ databases">
        <title>Assistant Professor.</title>
        <authorList>
            <person name="Huq M.A."/>
        </authorList>
    </citation>
    <scope>NUCLEOTIDE SEQUENCE [LARGE SCALE GENOMIC DNA]</scope>
    <source>
        <strain evidence="3">MAH-28</strain>
    </source>
</reference>
<evidence type="ECO:0000313" key="2">
    <source>
        <dbReference type="EMBL" id="MBO9154590.1"/>
    </source>
</evidence>